<evidence type="ECO:0000256" key="2">
    <source>
        <dbReference type="SAM" id="MobiDB-lite"/>
    </source>
</evidence>
<feature type="region of interest" description="Disordered" evidence="2">
    <location>
        <begin position="426"/>
        <end position="465"/>
    </location>
</feature>
<comment type="caution">
    <text evidence="3">The sequence shown here is derived from an EMBL/GenBank/DDBJ whole genome shotgun (WGS) entry which is preliminary data.</text>
</comment>
<feature type="compositionally biased region" description="Basic and acidic residues" evidence="2">
    <location>
        <begin position="350"/>
        <end position="360"/>
    </location>
</feature>
<dbReference type="Proteomes" id="UP000298030">
    <property type="component" value="Unassembled WGS sequence"/>
</dbReference>
<feature type="compositionally biased region" description="Low complexity" evidence="2">
    <location>
        <begin position="832"/>
        <end position="850"/>
    </location>
</feature>
<feature type="compositionally biased region" description="Basic and acidic residues" evidence="2">
    <location>
        <begin position="854"/>
        <end position="863"/>
    </location>
</feature>
<organism evidence="3 4">
    <name type="scientific">Coprinellus micaceus</name>
    <name type="common">Glistening ink-cap mushroom</name>
    <name type="synonym">Coprinus micaceus</name>
    <dbReference type="NCBI Taxonomy" id="71717"/>
    <lineage>
        <taxon>Eukaryota</taxon>
        <taxon>Fungi</taxon>
        <taxon>Dikarya</taxon>
        <taxon>Basidiomycota</taxon>
        <taxon>Agaricomycotina</taxon>
        <taxon>Agaricomycetes</taxon>
        <taxon>Agaricomycetidae</taxon>
        <taxon>Agaricales</taxon>
        <taxon>Agaricineae</taxon>
        <taxon>Psathyrellaceae</taxon>
        <taxon>Coprinellus</taxon>
    </lineage>
</organism>
<dbReference type="AlphaFoldDB" id="A0A4Y7RMZ8"/>
<evidence type="ECO:0000313" key="3">
    <source>
        <dbReference type="EMBL" id="TEB10130.1"/>
    </source>
</evidence>
<feature type="compositionally biased region" description="Low complexity" evidence="2">
    <location>
        <begin position="182"/>
        <end position="191"/>
    </location>
</feature>
<gene>
    <name evidence="3" type="ORF">FA13DRAFT_1722306</name>
</gene>
<feature type="coiled-coil region" evidence="1">
    <location>
        <begin position="652"/>
        <end position="679"/>
    </location>
</feature>
<accession>A0A4Y7RMZ8</accession>
<feature type="compositionally biased region" description="Polar residues" evidence="2">
    <location>
        <begin position="449"/>
        <end position="458"/>
    </location>
</feature>
<evidence type="ECO:0000313" key="4">
    <source>
        <dbReference type="Proteomes" id="UP000298030"/>
    </source>
</evidence>
<dbReference type="OrthoDB" id="9935772at2759"/>
<feature type="region of interest" description="Disordered" evidence="2">
    <location>
        <begin position="813"/>
        <end position="863"/>
    </location>
</feature>
<reference evidence="3 4" key="1">
    <citation type="journal article" date="2019" name="Nat. Ecol. Evol.">
        <title>Megaphylogeny resolves global patterns of mushroom evolution.</title>
        <authorList>
            <person name="Varga T."/>
            <person name="Krizsan K."/>
            <person name="Foldi C."/>
            <person name="Dima B."/>
            <person name="Sanchez-Garcia M."/>
            <person name="Sanchez-Ramirez S."/>
            <person name="Szollosi G.J."/>
            <person name="Szarkandi J.G."/>
            <person name="Papp V."/>
            <person name="Albert L."/>
            <person name="Andreopoulos W."/>
            <person name="Angelini C."/>
            <person name="Antonin V."/>
            <person name="Barry K.W."/>
            <person name="Bougher N.L."/>
            <person name="Buchanan P."/>
            <person name="Buyck B."/>
            <person name="Bense V."/>
            <person name="Catcheside P."/>
            <person name="Chovatia M."/>
            <person name="Cooper J."/>
            <person name="Damon W."/>
            <person name="Desjardin D."/>
            <person name="Finy P."/>
            <person name="Geml J."/>
            <person name="Haridas S."/>
            <person name="Hughes K."/>
            <person name="Justo A."/>
            <person name="Karasinski D."/>
            <person name="Kautmanova I."/>
            <person name="Kiss B."/>
            <person name="Kocsube S."/>
            <person name="Kotiranta H."/>
            <person name="LaButti K.M."/>
            <person name="Lechner B.E."/>
            <person name="Liimatainen K."/>
            <person name="Lipzen A."/>
            <person name="Lukacs Z."/>
            <person name="Mihaltcheva S."/>
            <person name="Morgado L.N."/>
            <person name="Niskanen T."/>
            <person name="Noordeloos M.E."/>
            <person name="Ohm R.A."/>
            <person name="Ortiz-Santana B."/>
            <person name="Ovrebo C."/>
            <person name="Racz N."/>
            <person name="Riley R."/>
            <person name="Savchenko A."/>
            <person name="Shiryaev A."/>
            <person name="Soop K."/>
            <person name="Spirin V."/>
            <person name="Szebenyi C."/>
            <person name="Tomsovsky M."/>
            <person name="Tulloss R.E."/>
            <person name="Uehling J."/>
            <person name="Grigoriev I.V."/>
            <person name="Vagvolgyi C."/>
            <person name="Papp T."/>
            <person name="Martin F.M."/>
            <person name="Miettinen O."/>
            <person name="Hibbett D.S."/>
            <person name="Nagy L.G."/>
        </authorList>
    </citation>
    <scope>NUCLEOTIDE SEQUENCE [LARGE SCALE GENOMIC DNA]</scope>
    <source>
        <strain evidence="3 4">FP101781</strain>
    </source>
</reference>
<protein>
    <submittedName>
        <fullName evidence="3">Uncharacterized protein</fullName>
    </submittedName>
</protein>
<feature type="compositionally biased region" description="Gly residues" evidence="2">
    <location>
        <begin position="274"/>
        <end position="284"/>
    </location>
</feature>
<keyword evidence="1" id="KW-0175">Coiled coil</keyword>
<proteinExistence type="predicted"/>
<feature type="compositionally biased region" description="Basic and acidic residues" evidence="2">
    <location>
        <begin position="324"/>
        <end position="341"/>
    </location>
</feature>
<feature type="coiled-coil region" evidence="1">
    <location>
        <begin position="766"/>
        <end position="793"/>
    </location>
</feature>
<sequence>MSNKAGPLQPAKDDYERDCDWLEEVLAAPDHLRAPEQVDLRATVVQTVARVLDYCLKTSTYDDDNLGSILYDFLQECIQQKPNRTGFDLDCQFLGRQLYIEHTEEYRKVNAGPTPVAVPKHTASGKPAPSTNPGASVQVAVSRKPSAKPSALKRQDAPDPVNTLVPGLPVGPPIGARKETSTRTGSSVGSGTKRKHAGTSEEEGDEDEEDEDEEDEDEDVEERPHGGRSLKKPLQQPSGCARSQLGASTKAMVPPVTHRSNSGPGASTLRSNLTGGGIIVGGKGASMEVGSASGSKAGVRKAKKAKQEATTEGGEEGSTGKTAKAKETPPTEQKEGGEKKAKATKARGKAGKEAGVESKEKKARGKAGKEARVEFEKKVGAERCSTCVTLNVEVCAQPLPGTTQNGALVTACRTCKEKKLKCQPHTSIGTTENDAPMKARAKRRRSVSAGPSRQTRSQSRAREMSEAVEVLENDDEFERGLQQQIEAQQQLQTQVGGKVKQDVVSGTGSPKKARRTTVPTVVVNRRPAIAVPLGSDVDLTHSGPYESIGQLSKRVSEHEGLIREHASRMDGMDHRVTQIPTGKLVAGLSDVEAEVESLRSKHEGMLVDLAHVRESQHKWEDERRAALTIAEGDIEKLHENIAGIRMTQEMDSKTITSKIEKVNENIARLQQQHNDTAVATTENFGQYQRSLLEVVEQVEAIRGSQDDSSGDATLREPTTLESLAGRLEDLENNTLEALKTVKESGEKSRDPQTELLGEILRKLDILPTLIEKVNALQEKVNALETTLEATALQIPLSLYMTHPMVYGPATVSESNGAQLSDSTEPPVATAGTSIPSTPALLPSTTTPLTIQHPTSEERTGGRE</sequence>
<keyword evidence="4" id="KW-1185">Reference proteome</keyword>
<feature type="compositionally biased region" description="Polar residues" evidence="2">
    <location>
        <begin position="258"/>
        <end position="273"/>
    </location>
</feature>
<dbReference type="EMBL" id="QPFP01000478">
    <property type="protein sequence ID" value="TEB10130.1"/>
    <property type="molecule type" value="Genomic_DNA"/>
</dbReference>
<feature type="region of interest" description="Disordered" evidence="2">
    <location>
        <begin position="111"/>
        <end position="369"/>
    </location>
</feature>
<feature type="compositionally biased region" description="Polar residues" evidence="2">
    <location>
        <begin position="813"/>
        <end position="823"/>
    </location>
</feature>
<feature type="compositionally biased region" description="Acidic residues" evidence="2">
    <location>
        <begin position="200"/>
        <end position="221"/>
    </location>
</feature>
<name>A0A4Y7RMZ8_COPMI</name>
<evidence type="ECO:0000256" key="1">
    <source>
        <dbReference type="SAM" id="Coils"/>
    </source>
</evidence>